<reference evidence="13 14" key="1">
    <citation type="submission" date="2020-04" db="EMBL/GenBank/DDBJ databases">
        <authorList>
            <person name="Klaysubun C."/>
            <person name="Duangmal K."/>
            <person name="Lipun K."/>
        </authorList>
    </citation>
    <scope>NUCLEOTIDE SEQUENCE [LARGE SCALE GENOMIC DNA]</scope>
    <source>
        <strain evidence="13 14">K10HN5</strain>
    </source>
</reference>
<protein>
    <recommendedName>
        <fullName evidence="2">histidine kinase</fullName>
        <ecNumber evidence="2">2.7.13.3</ecNumber>
    </recommendedName>
</protein>
<keyword evidence="10" id="KW-0812">Transmembrane</keyword>
<comment type="catalytic activity">
    <reaction evidence="1">
        <text>ATP + protein L-histidine = ADP + protein N-phospho-L-histidine.</text>
        <dbReference type="EC" id="2.7.13.3"/>
    </reaction>
</comment>
<keyword evidence="7" id="KW-0067">ATP-binding</keyword>
<comment type="caution">
    <text evidence="13">The sequence shown here is derived from an EMBL/GenBank/DDBJ whole genome shotgun (WGS) entry which is preliminary data.</text>
</comment>
<dbReference type="InterPro" id="IPR011712">
    <property type="entry name" value="Sig_transdc_His_kin_sub3_dim/P"/>
</dbReference>
<evidence type="ECO:0000313" key="13">
    <source>
        <dbReference type="EMBL" id="NMI00135.1"/>
    </source>
</evidence>
<keyword evidence="10" id="KW-0472">Membrane</keyword>
<dbReference type="CDD" id="cd16917">
    <property type="entry name" value="HATPase_UhpB-NarQ-NarX-like"/>
    <property type="match status" value="1"/>
</dbReference>
<evidence type="ECO:0000256" key="7">
    <source>
        <dbReference type="ARBA" id="ARBA00022840"/>
    </source>
</evidence>
<dbReference type="GO" id="GO:0016301">
    <property type="term" value="F:kinase activity"/>
    <property type="evidence" value="ECO:0007669"/>
    <property type="project" value="UniProtKB-KW"/>
</dbReference>
<dbReference type="PANTHER" id="PTHR24421:SF10">
    <property type="entry name" value="NITRATE_NITRITE SENSOR PROTEIN NARQ"/>
    <property type="match status" value="1"/>
</dbReference>
<evidence type="ECO:0000259" key="12">
    <source>
        <dbReference type="Pfam" id="PF07730"/>
    </source>
</evidence>
<dbReference type="SUPFAM" id="SSF55874">
    <property type="entry name" value="ATPase domain of HSP90 chaperone/DNA topoisomerase II/histidine kinase"/>
    <property type="match status" value="1"/>
</dbReference>
<keyword evidence="14" id="KW-1185">Reference proteome</keyword>
<dbReference type="Gene3D" id="1.20.5.1930">
    <property type="match status" value="1"/>
</dbReference>
<feature type="domain" description="Histidine kinase/HSP90-like ATPase" evidence="11">
    <location>
        <begin position="272"/>
        <end position="369"/>
    </location>
</feature>
<accession>A0ABX1SEZ0</accession>
<evidence type="ECO:0000256" key="5">
    <source>
        <dbReference type="ARBA" id="ARBA00022741"/>
    </source>
</evidence>
<keyword evidence="6 13" id="KW-0418">Kinase</keyword>
<sequence length="398" mass="40984">MIATPSIRRVGLELLAVLLPAAAVLLSHPPYGYSVPAGLVACALLPLRRLWAPLGVLGVLWGLTGGLGLPAGLVALYTLGRRGERLSRTVPWLVPAGLAVVLPVLILQRLPLPDAILTVAFAVLTVGGPAALGLLISTRERLTASLRELEQAREQTVAAREAAARAEERSRIGREIHDAVGHHATLIAVGAAALAASTGEEQTRAGAERLRLLAKQALAEMRAALGLLGGRPDQPAGVAELPGLVARSCSAGMQADLGHDGDPAELPAALDRAVYRVVQESLTNAARHAPGAPVRVELHWRDTALRVRVHNGRVPASGGRRRGPATEAFGTGGAGLVGLAERVRAAGGELATGPGPDGGFVVQALFPLRGMPGRRAPVCVAEPSPAPHGSAAPAGRPR</sequence>
<dbReference type="PANTHER" id="PTHR24421">
    <property type="entry name" value="NITRATE/NITRITE SENSOR PROTEIN NARX-RELATED"/>
    <property type="match status" value="1"/>
</dbReference>
<name>A0ABX1SEZ0_9PSEU</name>
<keyword evidence="3" id="KW-0597">Phosphoprotein</keyword>
<keyword evidence="8" id="KW-0902">Two-component regulatory system</keyword>
<keyword evidence="9" id="KW-0175">Coiled coil</keyword>
<dbReference type="Pfam" id="PF07730">
    <property type="entry name" value="HisKA_3"/>
    <property type="match status" value="1"/>
</dbReference>
<evidence type="ECO:0000256" key="10">
    <source>
        <dbReference type="SAM" id="Phobius"/>
    </source>
</evidence>
<feature type="transmembrane region" description="Helical" evidence="10">
    <location>
        <begin position="50"/>
        <end position="77"/>
    </location>
</feature>
<evidence type="ECO:0000256" key="4">
    <source>
        <dbReference type="ARBA" id="ARBA00022679"/>
    </source>
</evidence>
<keyword evidence="4" id="KW-0808">Transferase</keyword>
<dbReference type="EC" id="2.7.13.3" evidence="2"/>
<evidence type="ECO:0000313" key="14">
    <source>
        <dbReference type="Proteomes" id="UP000820669"/>
    </source>
</evidence>
<dbReference type="InterPro" id="IPR050482">
    <property type="entry name" value="Sensor_HK_TwoCompSys"/>
</dbReference>
<feature type="domain" description="Signal transduction histidine kinase subgroup 3 dimerisation and phosphoacceptor" evidence="12">
    <location>
        <begin position="168"/>
        <end position="228"/>
    </location>
</feature>
<dbReference type="InterPro" id="IPR003594">
    <property type="entry name" value="HATPase_dom"/>
</dbReference>
<evidence type="ECO:0000256" key="2">
    <source>
        <dbReference type="ARBA" id="ARBA00012438"/>
    </source>
</evidence>
<feature type="transmembrane region" description="Helical" evidence="10">
    <location>
        <begin position="89"/>
        <end position="110"/>
    </location>
</feature>
<dbReference type="RefSeq" id="WP_169383612.1">
    <property type="nucleotide sequence ID" value="NZ_JAAXLA010000049.1"/>
</dbReference>
<evidence type="ECO:0000256" key="9">
    <source>
        <dbReference type="SAM" id="Coils"/>
    </source>
</evidence>
<dbReference type="EMBL" id="JAAXLA010000049">
    <property type="protein sequence ID" value="NMI00135.1"/>
    <property type="molecule type" value="Genomic_DNA"/>
</dbReference>
<feature type="transmembrane region" description="Helical" evidence="10">
    <location>
        <begin position="116"/>
        <end position="137"/>
    </location>
</feature>
<evidence type="ECO:0000259" key="11">
    <source>
        <dbReference type="Pfam" id="PF02518"/>
    </source>
</evidence>
<organism evidence="13 14">
    <name type="scientific">Pseudonocardia acidicola</name>
    <dbReference type="NCBI Taxonomy" id="2724939"/>
    <lineage>
        <taxon>Bacteria</taxon>
        <taxon>Bacillati</taxon>
        <taxon>Actinomycetota</taxon>
        <taxon>Actinomycetes</taxon>
        <taxon>Pseudonocardiales</taxon>
        <taxon>Pseudonocardiaceae</taxon>
        <taxon>Pseudonocardia</taxon>
    </lineage>
</organism>
<dbReference type="Pfam" id="PF02518">
    <property type="entry name" value="HATPase_c"/>
    <property type="match status" value="1"/>
</dbReference>
<gene>
    <name evidence="13" type="ORF">HF526_22895</name>
</gene>
<dbReference type="Proteomes" id="UP000820669">
    <property type="component" value="Unassembled WGS sequence"/>
</dbReference>
<evidence type="ECO:0000256" key="1">
    <source>
        <dbReference type="ARBA" id="ARBA00000085"/>
    </source>
</evidence>
<evidence type="ECO:0000256" key="8">
    <source>
        <dbReference type="ARBA" id="ARBA00023012"/>
    </source>
</evidence>
<evidence type="ECO:0000256" key="3">
    <source>
        <dbReference type="ARBA" id="ARBA00022553"/>
    </source>
</evidence>
<evidence type="ECO:0000256" key="6">
    <source>
        <dbReference type="ARBA" id="ARBA00022777"/>
    </source>
</evidence>
<feature type="coiled-coil region" evidence="9">
    <location>
        <begin position="135"/>
        <end position="169"/>
    </location>
</feature>
<dbReference type="InterPro" id="IPR036890">
    <property type="entry name" value="HATPase_C_sf"/>
</dbReference>
<proteinExistence type="predicted"/>
<keyword evidence="10" id="KW-1133">Transmembrane helix</keyword>
<keyword evidence="5" id="KW-0547">Nucleotide-binding</keyword>
<dbReference type="Gene3D" id="3.30.565.10">
    <property type="entry name" value="Histidine kinase-like ATPase, C-terminal domain"/>
    <property type="match status" value="1"/>
</dbReference>